<reference evidence="2 5" key="3">
    <citation type="journal article" date="2015" name="PLoS Genet.">
        <title>Common Cell Shape Evolution of Two Nasopharyngeal Pathogens.</title>
        <authorList>
            <person name="Veyrier F.J."/>
            <person name="Biais N."/>
            <person name="Morales P."/>
            <person name="Belkacem N."/>
            <person name="Guilhen C."/>
            <person name="Ranjeva S."/>
            <person name="Sismeiro O."/>
            <person name="Pehau-Arnaudet G."/>
            <person name="Rocha E.P."/>
            <person name="Werts C."/>
            <person name="Taha M.K."/>
            <person name="Boneca I.G."/>
        </authorList>
    </citation>
    <scope>NUCLEOTIDE SEQUENCE [LARGE SCALE GENOMIC DNA]</scope>
    <source>
        <strain evidence="2 5">ATCC 29315</strain>
    </source>
</reference>
<name>D4DRM0_NEIEG</name>
<organism evidence="3 4">
    <name type="scientific">Neisseria elongata subsp. glycolytica ATCC 29315</name>
    <dbReference type="NCBI Taxonomy" id="546263"/>
    <lineage>
        <taxon>Bacteria</taxon>
        <taxon>Pseudomonadati</taxon>
        <taxon>Pseudomonadota</taxon>
        <taxon>Betaproteobacteria</taxon>
        <taxon>Neisseriales</taxon>
        <taxon>Neisseriaceae</taxon>
        <taxon>Neisseria</taxon>
    </lineage>
</organism>
<evidence type="ECO:0000313" key="4">
    <source>
        <dbReference type="Proteomes" id="UP000005536"/>
    </source>
</evidence>
<sequence length="60" mass="6301">MACLSVPGRLNPPKQTDTAKLPNEKTAPALFRRPHSGKRPSENTTTIAFSDGLSAASAGH</sequence>
<reference evidence="5" key="2">
    <citation type="submission" date="2014-05" db="EMBL/GenBank/DDBJ databases">
        <title>Complete Genome sequence of Neisseria elongata subsp. glycolytica.</title>
        <authorList>
            <person name="Veyrier F.J."/>
            <person name="Taha M.-K."/>
        </authorList>
    </citation>
    <scope>NUCLEOTIDE SEQUENCE [LARGE SCALE GENOMIC DNA]</scope>
    <source>
        <strain evidence="5">ATCC 29315</strain>
    </source>
</reference>
<dbReference type="HOGENOM" id="CLU_2936798_0_0_4"/>
<accession>D4DRM0</accession>
<keyword evidence="5" id="KW-1185">Reference proteome</keyword>
<dbReference type="EMBL" id="ADBF01000050">
    <property type="protein sequence ID" value="EFE49456.1"/>
    <property type="molecule type" value="Genomic_DNA"/>
</dbReference>
<protein>
    <submittedName>
        <fullName evidence="3">Uncharacterized protein</fullName>
    </submittedName>
</protein>
<dbReference type="EMBL" id="CP007726">
    <property type="protein sequence ID" value="AJE17653.1"/>
    <property type="molecule type" value="Genomic_DNA"/>
</dbReference>
<dbReference type="AlphaFoldDB" id="D4DRM0"/>
<feature type="region of interest" description="Disordered" evidence="1">
    <location>
        <begin position="1"/>
        <end position="60"/>
    </location>
</feature>
<dbReference type="Proteomes" id="UP000031392">
    <property type="component" value="Chromosome"/>
</dbReference>
<evidence type="ECO:0000256" key="1">
    <source>
        <dbReference type="SAM" id="MobiDB-lite"/>
    </source>
</evidence>
<dbReference type="KEGG" id="nel:NELON_01320"/>
<dbReference type="Proteomes" id="UP000005536">
    <property type="component" value="Unassembled WGS sequence"/>
</dbReference>
<evidence type="ECO:0000313" key="5">
    <source>
        <dbReference type="Proteomes" id="UP000031392"/>
    </source>
</evidence>
<proteinExistence type="predicted"/>
<evidence type="ECO:0000313" key="3">
    <source>
        <dbReference type="EMBL" id="EFE49456.1"/>
    </source>
</evidence>
<dbReference type="RefSeq" id="WP_003772540.1">
    <property type="nucleotide sequence ID" value="NZ_CP007726.1"/>
</dbReference>
<gene>
    <name evidence="3" type="ORF">NEIELOOT_01713</name>
    <name evidence="2" type="ORF">NELON_01320</name>
</gene>
<reference evidence="3 4" key="1">
    <citation type="submission" date="2010-02" db="EMBL/GenBank/DDBJ databases">
        <authorList>
            <person name="Weinstock G."/>
            <person name="Sodergren E."/>
            <person name="Clifton S."/>
            <person name="Fulton L."/>
            <person name="Fulton B."/>
            <person name="Courtney L."/>
            <person name="Fronick C."/>
            <person name="Harrison M."/>
            <person name="Strong C."/>
            <person name="Farmer C."/>
            <person name="Delahaunty K."/>
            <person name="Markovic C."/>
            <person name="Hall O."/>
            <person name="Minx P."/>
            <person name="Tomlinson C."/>
            <person name="Mitreva M."/>
            <person name="Nelson J."/>
            <person name="Hou S."/>
            <person name="Wollam A."/>
            <person name="Pepin K.H."/>
            <person name="Johnson M."/>
            <person name="Bhonagiri V."/>
            <person name="Zhang X."/>
            <person name="Suruliraj S."/>
            <person name="Warren W."/>
            <person name="Chinwalla A."/>
            <person name="Mardis E.R."/>
            <person name="Wilson R.K."/>
        </authorList>
    </citation>
    <scope>NUCLEOTIDE SEQUENCE [LARGE SCALE GENOMIC DNA]</scope>
    <source>
        <strain evidence="3 4">ATCC 29315</strain>
    </source>
</reference>
<evidence type="ECO:0000313" key="2">
    <source>
        <dbReference type="EMBL" id="AJE17653.1"/>
    </source>
</evidence>